<feature type="region of interest" description="Disordered" evidence="1">
    <location>
        <begin position="294"/>
        <end position="380"/>
    </location>
</feature>
<evidence type="ECO:0000256" key="1">
    <source>
        <dbReference type="SAM" id="MobiDB-lite"/>
    </source>
</evidence>
<reference evidence="3 4" key="1">
    <citation type="journal article" date="2018" name="Nat. Ecol. Evol.">
        <title>Pezizomycetes genomes reveal the molecular basis of ectomycorrhizal truffle lifestyle.</title>
        <authorList>
            <person name="Murat C."/>
            <person name="Payen T."/>
            <person name="Noel B."/>
            <person name="Kuo A."/>
            <person name="Morin E."/>
            <person name="Chen J."/>
            <person name="Kohler A."/>
            <person name="Krizsan K."/>
            <person name="Balestrini R."/>
            <person name="Da Silva C."/>
            <person name="Montanini B."/>
            <person name="Hainaut M."/>
            <person name="Levati E."/>
            <person name="Barry K.W."/>
            <person name="Belfiori B."/>
            <person name="Cichocki N."/>
            <person name="Clum A."/>
            <person name="Dockter R.B."/>
            <person name="Fauchery L."/>
            <person name="Guy J."/>
            <person name="Iotti M."/>
            <person name="Le Tacon F."/>
            <person name="Lindquist E.A."/>
            <person name="Lipzen A."/>
            <person name="Malagnac F."/>
            <person name="Mello A."/>
            <person name="Molinier V."/>
            <person name="Miyauchi S."/>
            <person name="Poulain J."/>
            <person name="Riccioni C."/>
            <person name="Rubini A."/>
            <person name="Sitrit Y."/>
            <person name="Splivallo R."/>
            <person name="Traeger S."/>
            <person name="Wang M."/>
            <person name="Zifcakova L."/>
            <person name="Wipf D."/>
            <person name="Zambonelli A."/>
            <person name="Paolocci F."/>
            <person name="Nowrousian M."/>
            <person name="Ottonello S."/>
            <person name="Baldrian P."/>
            <person name="Spatafora J.W."/>
            <person name="Henrissat B."/>
            <person name="Nagy L.G."/>
            <person name="Aury J.M."/>
            <person name="Wincker P."/>
            <person name="Grigoriev I.V."/>
            <person name="Bonfante P."/>
            <person name="Martin F.M."/>
        </authorList>
    </citation>
    <scope>NUCLEOTIDE SEQUENCE [LARGE SCALE GENOMIC DNA]</scope>
    <source>
        <strain evidence="3 4">CCBAS932</strain>
    </source>
</reference>
<accession>A0A3N4KPL4</accession>
<evidence type="ECO:0000313" key="4">
    <source>
        <dbReference type="Proteomes" id="UP000277580"/>
    </source>
</evidence>
<dbReference type="AlphaFoldDB" id="A0A3N4KPL4"/>
<evidence type="ECO:0000256" key="2">
    <source>
        <dbReference type="SAM" id="Phobius"/>
    </source>
</evidence>
<dbReference type="Proteomes" id="UP000277580">
    <property type="component" value="Unassembled WGS sequence"/>
</dbReference>
<organism evidence="3 4">
    <name type="scientific">Morchella conica CCBAS932</name>
    <dbReference type="NCBI Taxonomy" id="1392247"/>
    <lineage>
        <taxon>Eukaryota</taxon>
        <taxon>Fungi</taxon>
        <taxon>Dikarya</taxon>
        <taxon>Ascomycota</taxon>
        <taxon>Pezizomycotina</taxon>
        <taxon>Pezizomycetes</taxon>
        <taxon>Pezizales</taxon>
        <taxon>Morchellaceae</taxon>
        <taxon>Morchella</taxon>
    </lineage>
</organism>
<feature type="compositionally biased region" description="Low complexity" evidence="1">
    <location>
        <begin position="313"/>
        <end position="330"/>
    </location>
</feature>
<keyword evidence="2" id="KW-0812">Transmembrane</keyword>
<gene>
    <name evidence="3" type="ORF">P167DRAFT_605693</name>
</gene>
<dbReference type="OrthoDB" id="5358660at2759"/>
<feature type="compositionally biased region" description="Low complexity" evidence="1">
    <location>
        <begin position="338"/>
        <end position="357"/>
    </location>
</feature>
<keyword evidence="2" id="KW-0472">Membrane</keyword>
<sequence>MTDTTKTGLIASTLVFSTTSATSTAAGRPGISTNEEGSGICAFNVEDLNSAFGPVIWANCCVKRNPALNCPPQTQRYPKCPTGWYNCGDPNNHKEMCSMATDGYTDQKPLNKKCCPRNFHCGISYESPCELIPGTTNSTAFPPFINPGRVITNSLYLAKADVFAGCNDASKISPTVVGGLVAISILVLCAICALIMVCIRRSLLRDPRALHWTRYFNFSRSKKKFYDRRGPSVQNLRITVMKECKVEGKNTSEKNKNADAPTKSFLPGLPHFPLSSLWVDIGEAARMSRIVSREGSISGDRVAEPESSPPISSPLGSLFSRGSFSLGSPPLGSPPMGSPHMESPPLESLPLRSPLRRGTPPMGSPLGRGSPLGMGSPLKY</sequence>
<dbReference type="EMBL" id="ML119128">
    <property type="protein sequence ID" value="RPB12543.1"/>
    <property type="molecule type" value="Genomic_DNA"/>
</dbReference>
<feature type="transmembrane region" description="Helical" evidence="2">
    <location>
        <begin position="176"/>
        <end position="199"/>
    </location>
</feature>
<name>A0A3N4KPL4_9PEZI</name>
<dbReference type="InParanoid" id="A0A3N4KPL4"/>
<keyword evidence="4" id="KW-1185">Reference proteome</keyword>
<keyword evidence="2" id="KW-1133">Transmembrane helix</keyword>
<proteinExistence type="predicted"/>
<protein>
    <submittedName>
        <fullName evidence="3">Uncharacterized protein</fullName>
    </submittedName>
</protein>
<evidence type="ECO:0000313" key="3">
    <source>
        <dbReference type="EMBL" id="RPB12543.1"/>
    </source>
</evidence>